<dbReference type="SUPFAM" id="SSF48695">
    <property type="entry name" value="Multiheme cytochromes"/>
    <property type="match status" value="1"/>
</dbReference>
<proteinExistence type="predicted"/>
<evidence type="ECO:0000256" key="5">
    <source>
        <dbReference type="SAM" id="MobiDB-lite"/>
    </source>
</evidence>
<dbReference type="PANTHER" id="PTHR35038:SF8">
    <property type="entry name" value="C-TYPE POLYHEME CYTOCHROME OMCC"/>
    <property type="match status" value="1"/>
</dbReference>
<feature type="region of interest" description="Disordered" evidence="5">
    <location>
        <begin position="24"/>
        <end position="49"/>
    </location>
</feature>
<dbReference type="InterPro" id="IPR051829">
    <property type="entry name" value="Multiheme_Cytochr_ET"/>
</dbReference>
<feature type="domain" description="Cytochrome c" evidence="7">
    <location>
        <begin position="203"/>
        <end position="326"/>
    </location>
</feature>
<dbReference type="PROSITE" id="PS51257">
    <property type="entry name" value="PROKAR_LIPOPROTEIN"/>
    <property type="match status" value="1"/>
</dbReference>
<evidence type="ECO:0000256" key="1">
    <source>
        <dbReference type="ARBA" id="ARBA00022723"/>
    </source>
</evidence>
<dbReference type="PANTHER" id="PTHR35038">
    <property type="entry name" value="DISSIMILATORY SULFITE REDUCTASE SIRA"/>
    <property type="match status" value="1"/>
</dbReference>
<dbReference type="InterPro" id="IPR009056">
    <property type="entry name" value="Cyt_c-like_dom"/>
</dbReference>
<dbReference type="EMBL" id="CP051180">
    <property type="protein sequence ID" value="QIZ78665.1"/>
    <property type="molecule type" value="Genomic_DNA"/>
</dbReference>
<evidence type="ECO:0000313" key="8">
    <source>
        <dbReference type="EMBL" id="QIZ78665.1"/>
    </source>
</evidence>
<dbReference type="RefSeq" id="WP_168662845.1">
    <property type="nucleotide sequence ID" value="NZ_CP051180.1"/>
</dbReference>
<feature type="signal peptide" evidence="6">
    <location>
        <begin position="1"/>
        <end position="25"/>
    </location>
</feature>
<evidence type="ECO:0000256" key="2">
    <source>
        <dbReference type="ARBA" id="ARBA00022729"/>
    </source>
</evidence>
<keyword evidence="9" id="KW-1185">Reference proteome</keyword>
<dbReference type="KEGG" id="fes:HER31_18225"/>
<keyword evidence="4" id="KW-0349">Heme</keyword>
<dbReference type="Pfam" id="PF22113">
    <property type="entry name" value="Mtrc-MtrF_II-IV_dom"/>
    <property type="match status" value="1"/>
</dbReference>
<keyword evidence="3 4" id="KW-0408">Iron</keyword>
<dbReference type="InterPro" id="IPR054337">
    <property type="entry name" value="Mtrc-MtrF-like_dom_II/IV"/>
</dbReference>
<dbReference type="AlphaFoldDB" id="A0A6H1UHS9"/>
<reference evidence="8 9" key="1">
    <citation type="submission" date="2020-04" db="EMBL/GenBank/DDBJ databases">
        <title>Ferrimonas sp. S7 isolated from sea water.</title>
        <authorList>
            <person name="Bae S.S."/>
            <person name="Baek K."/>
        </authorList>
    </citation>
    <scope>NUCLEOTIDE SEQUENCE [LARGE SCALE GENOMIC DNA]</scope>
    <source>
        <strain evidence="8 9">S7</strain>
    </source>
</reference>
<evidence type="ECO:0000313" key="9">
    <source>
        <dbReference type="Proteomes" id="UP000501602"/>
    </source>
</evidence>
<dbReference type="InterPro" id="IPR036280">
    <property type="entry name" value="Multihaem_cyt_sf"/>
</dbReference>
<dbReference type="PROSITE" id="PS51007">
    <property type="entry name" value="CYTC"/>
    <property type="match status" value="1"/>
</dbReference>
<organism evidence="8 9">
    <name type="scientific">Ferrimonas lipolytica</name>
    <dbReference type="NCBI Taxonomy" id="2724191"/>
    <lineage>
        <taxon>Bacteria</taxon>
        <taxon>Pseudomonadati</taxon>
        <taxon>Pseudomonadota</taxon>
        <taxon>Gammaproteobacteria</taxon>
        <taxon>Alteromonadales</taxon>
        <taxon>Ferrimonadaceae</taxon>
        <taxon>Ferrimonas</taxon>
    </lineage>
</organism>
<feature type="chain" id="PRO_5026136752" description="Cytochrome c domain-containing protein" evidence="6">
    <location>
        <begin position="26"/>
        <end position="637"/>
    </location>
</feature>
<dbReference type="Proteomes" id="UP000501602">
    <property type="component" value="Chromosome"/>
</dbReference>
<dbReference type="Gene3D" id="1.20.5.320">
    <property type="entry name" value="6-Phosphogluconate Dehydrogenase, domain 3"/>
    <property type="match status" value="1"/>
</dbReference>
<sequence>MKRFNKSLLALALSSAVLITGCSDGDDGEDGAPGAPGTPGTPGESYTPVTETSEVTNLKFISNLIEDGSITIEFELTDDEDALINGLETASVYVAEKTEDGVQRHPDGSVGGVVSVGGDEATEGATLTMTDDGNYLLVAPLASVTADTEALIRLQVGGGDNIAASQYIIINKPDDIHTTATENCFACHVDYATTDARHAKYVAYDIDGEVDFVAGCMVCHNSVAGVKDEDNNKVGPGYASNSMQMLGHLNHQKFTSAFDVTNCSSCHTTPINNTDRGCVDCHGSDLAMVQSSDIDWRLAHSKIEDRLALMEQNAITAEITYTSAGETCNTVTAAETIDLEALYGDGSSDGVNGFLNLSTYLHTYDNVEMQFVNRALVDYKGSTYPKTVTFPSSNVMDICWPAPEPQALLSGDNYEVAGSVRLYLEDPLSDGKNVPLQANTHEVRNVMSDTSCTTCHNSHTPIEGIFQSWDGSDVDSVASKDHAHYGGVEEGGLGCIACHNSSMTRGVSAGFGPMIHDFHFGDKAAERAAYETAIGESPSAEKLNGANCVACHQDGIDLAAVPAFTMKTKAGVGKSPVSANCQACHSDGAAVSHMQSMGGFFDGENDNTIEAAESCAVCHSVGDDQGIDKYHLVEAAE</sequence>
<evidence type="ECO:0000256" key="6">
    <source>
        <dbReference type="SAM" id="SignalP"/>
    </source>
</evidence>
<keyword evidence="1 4" id="KW-0479">Metal-binding</keyword>
<accession>A0A6H1UHS9</accession>
<name>A0A6H1UHS9_9GAMM</name>
<evidence type="ECO:0000256" key="3">
    <source>
        <dbReference type="ARBA" id="ARBA00023004"/>
    </source>
</evidence>
<dbReference type="GO" id="GO:0009055">
    <property type="term" value="F:electron transfer activity"/>
    <property type="evidence" value="ECO:0007669"/>
    <property type="project" value="InterPro"/>
</dbReference>
<evidence type="ECO:0000259" key="7">
    <source>
        <dbReference type="PROSITE" id="PS51007"/>
    </source>
</evidence>
<gene>
    <name evidence="8" type="ORF">HER31_18225</name>
</gene>
<dbReference type="GO" id="GO:0020037">
    <property type="term" value="F:heme binding"/>
    <property type="evidence" value="ECO:0007669"/>
    <property type="project" value="InterPro"/>
</dbReference>
<evidence type="ECO:0000256" key="4">
    <source>
        <dbReference type="PROSITE-ProRule" id="PRU00433"/>
    </source>
</evidence>
<dbReference type="Gene3D" id="3.90.10.10">
    <property type="entry name" value="Cytochrome C3"/>
    <property type="match status" value="2"/>
</dbReference>
<protein>
    <recommendedName>
        <fullName evidence="7">Cytochrome c domain-containing protein</fullName>
    </recommendedName>
</protein>
<keyword evidence="2 6" id="KW-0732">Signal</keyword>
<dbReference type="GO" id="GO:0046872">
    <property type="term" value="F:metal ion binding"/>
    <property type="evidence" value="ECO:0007669"/>
    <property type="project" value="UniProtKB-KW"/>
</dbReference>